<dbReference type="PANTHER" id="PTHR43584:SF8">
    <property type="entry name" value="N-ACETYLMURAMATE ALPHA-1-PHOSPHATE URIDYLYLTRANSFERASE"/>
    <property type="match status" value="1"/>
</dbReference>
<keyword evidence="2 4" id="KW-0548">Nucleotidyltransferase</keyword>
<sequence length="248" mass="26535">MTITRAIILSAGQGSRLLPVTADLPKCLIPFAGRTLIEWQIGSLAANGIRDIHVVTGFREDKVAAALAGVADVDITLHFNPFFKVADNLGSCWIARDAMEGDFVILNGDTLISPQIVATLLAQATAPITVTVDVKDAYDADDMKVERDGDRLVAIGKRLTAEQSNAESIGMLAFRGEGPAIFRAEVEAMMRTPEGVLNWYLKAINAIAPSGDVATVSIEGMEWAEVDFPADLDIAGALTARWTHQSGQ</sequence>
<evidence type="ECO:0000259" key="3">
    <source>
        <dbReference type="Pfam" id="PF00483"/>
    </source>
</evidence>
<dbReference type="RefSeq" id="WP_145149971.1">
    <property type="nucleotide sequence ID" value="NZ_VNIM01000025.1"/>
</dbReference>
<dbReference type="InterPro" id="IPR005835">
    <property type="entry name" value="NTP_transferase_dom"/>
</dbReference>
<evidence type="ECO:0000313" key="5">
    <source>
        <dbReference type="Proteomes" id="UP000318681"/>
    </source>
</evidence>
<evidence type="ECO:0000313" key="4">
    <source>
        <dbReference type="EMBL" id="TVV75060.1"/>
    </source>
</evidence>
<protein>
    <submittedName>
        <fullName evidence="4">Phosphocholine cytidylyltransferase family protein</fullName>
    </submittedName>
</protein>
<evidence type="ECO:0000256" key="1">
    <source>
        <dbReference type="ARBA" id="ARBA00022679"/>
    </source>
</evidence>
<dbReference type="PANTHER" id="PTHR43584">
    <property type="entry name" value="NUCLEOTIDYL TRANSFERASE"/>
    <property type="match status" value="1"/>
</dbReference>
<comment type="caution">
    <text evidence="4">The sequence shown here is derived from an EMBL/GenBank/DDBJ whole genome shotgun (WGS) entry which is preliminary data.</text>
</comment>
<dbReference type="CDD" id="cd02523">
    <property type="entry name" value="PC_cytidylyltransferase"/>
    <property type="match status" value="1"/>
</dbReference>
<name>A0A558R6Q2_9SPHN</name>
<reference evidence="4 5" key="1">
    <citation type="submission" date="2019-07" db="EMBL/GenBank/DDBJ databases">
        <title>Sphingomonas solaris sp. nov., isolated from a solar panel from Boston, Massachusetts.</title>
        <authorList>
            <person name="Tanner K."/>
            <person name="Pascual J."/>
            <person name="Mancuso C."/>
            <person name="Pereto J."/>
            <person name="Khalil A."/>
            <person name="Vilanova C."/>
        </authorList>
    </citation>
    <scope>NUCLEOTIDE SEQUENCE [LARGE SCALE GENOMIC DNA]</scope>
    <source>
        <strain evidence="4 5">R4DWN</strain>
    </source>
</reference>
<dbReference type="SUPFAM" id="SSF53448">
    <property type="entry name" value="Nucleotide-diphospho-sugar transferases"/>
    <property type="match status" value="1"/>
</dbReference>
<dbReference type="EMBL" id="VNIM01000025">
    <property type="protein sequence ID" value="TVV75060.1"/>
    <property type="molecule type" value="Genomic_DNA"/>
</dbReference>
<proteinExistence type="predicted"/>
<dbReference type="OrthoDB" id="9814110at2"/>
<dbReference type="InterPro" id="IPR050065">
    <property type="entry name" value="GlmU-like"/>
</dbReference>
<dbReference type="AlphaFoldDB" id="A0A558R6Q2"/>
<dbReference type="GO" id="GO:0016779">
    <property type="term" value="F:nucleotidyltransferase activity"/>
    <property type="evidence" value="ECO:0007669"/>
    <property type="project" value="UniProtKB-KW"/>
</dbReference>
<dbReference type="Pfam" id="PF00483">
    <property type="entry name" value="NTP_transferase"/>
    <property type="match status" value="1"/>
</dbReference>
<keyword evidence="5" id="KW-1185">Reference proteome</keyword>
<dbReference type="Proteomes" id="UP000318681">
    <property type="component" value="Unassembled WGS sequence"/>
</dbReference>
<accession>A0A558R6Q2</accession>
<gene>
    <name evidence="4" type="ORF">FOY91_08240</name>
</gene>
<feature type="domain" description="Nucleotidyl transferase" evidence="3">
    <location>
        <begin position="6"/>
        <end position="137"/>
    </location>
</feature>
<evidence type="ECO:0000256" key="2">
    <source>
        <dbReference type="ARBA" id="ARBA00022695"/>
    </source>
</evidence>
<dbReference type="Gene3D" id="3.90.550.10">
    <property type="entry name" value="Spore Coat Polysaccharide Biosynthesis Protein SpsA, Chain A"/>
    <property type="match status" value="1"/>
</dbReference>
<keyword evidence="1 4" id="KW-0808">Transferase</keyword>
<dbReference type="InterPro" id="IPR029044">
    <property type="entry name" value="Nucleotide-diphossugar_trans"/>
</dbReference>
<organism evidence="4 5">
    <name type="scientific">Alterirhizorhabdus solaris</name>
    <dbReference type="NCBI Taxonomy" id="2529389"/>
    <lineage>
        <taxon>Bacteria</taxon>
        <taxon>Pseudomonadati</taxon>
        <taxon>Pseudomonadota</taxon>
        <taxon>Alphaproteobacteria</taxon>
        <taxon>Sphingomonadales</taxon>
        <taxon>Rhizorhabdaceae</taxon>
        <taxon>Alterirhizorhabdus</taxon>
    </lineage>
</organism>